<dbReference type="InterPro" id="IPR001245">
    <property type="entry name" value="Ser-Thr/Tyr_kinase_cat_dom"/>
</dbReference>
<keyword evidence="4" id="KW-0067">ATP-binding</keyword>
<keyword evidence="3" id="KW-0418">Kinase</keyword>
<dbReference type="PANTHER" id="PTHR44329">
    <property type="entry name" value="SERINE/THREONINE-PROTEIN KINASE TNNI3K-RELATED"/>
    <property type="match status" value="1"/>
</dbReference>
<dbReference type="AlphaFoldDB" id="A0A015IA73"/>
<keyword evidence="2" id="KW-0547">Nucleotide-binding</keyword>
<dbReference type="InterPro" id="IPR011009">
    <property type="entry name" value="Kinase-like_dom_sf"/>
</dbReference>
<evidence type="ECO:0000313" key="6">
    <source>
        <dbReference type="EMBL" id="EXX54107.1"/>
    </source>
</evidence>
<name>A0A015IA73_RHIIW</name>
<evidence type="ECO:0000256" key="4">
    <source>
        <dbReference type="ARBA" id="ARBA00022840"/>
    </source>
</evidence>
<organism evidence="6 7">
    <name type="scientific">Rhizophagus irregularis (strain DAOM 197198w)</name>
    <name type="common">Glomus intraradices</name>
    <dbReference type="NCBI Taxonomy" id="1432141"/>
    <lineage>
        <taxon>Eukaryota</taxon>
        <taxon>Fungi</taxon>
        <taxon>Fungi incertae sedis</taxon>
        <taxon>Mucoromycota</taxon>
        <taxon>Glomeromycotina</taxon>
        <taxon>Glomeromycetes</taxon>
        <taxon>Glomerales</taxon>
        <taxon>Glomeraceae</taxon>
        <taxon>Rhizophagus</taxon>
    </lineage>
</organism>
<keyword evidence="1" id="KW-0808">Transferase</keyword>
<feature type="domain" description="Protein kinase" evidence="5">
    <location>
        <begin position="124"/>
        <end position="375"/>
    </location>
</feature>
<protein>
    <submittedName>
        <fullName evidence="6">Cdc15p</fullName>
    </submittedName>
</protein>
<dbReference type="GO" id="GO:0005524">
    <property type="term" value="F:ATP binding"/>
    <property type="evidence" value="ECO:0007669"/>
    <property type="project" value="UniProtKB-KW"/>
</dbReference>
<dbReference type="HOGENOM" id="CLU_000288_7_34_1"/>
<evidence type="ECO:0000259" key="5">
    <source>
        <dbReference type="PROSITE" id="PS50011"/>
    </source>
</evidence>
<evidence type="ECO:0000256" key="2">
    <source>
        <dbReference type="ARBA" id="ARBA00022741"/>
    </source>
</evidence>
<accession>A0A015IA73</accession>
<evidence type="ECO:0000256" key="1">
    <source>
        <dbReference type="ARBA" id="ARBA00022679"/>
    </source>
</evidence>
<dbReference type="PROSITE" id="PS50011">
    <property type="entry name" value="PROTEIN_KINASE_DOM"/>
    <property type="match status" value="1"/>
</dbReference>
<dbReference type="PANTHER" id="PTHR44329:SF288">
    <property type="entry name" value="MITOGEN-ACTIVATED PROTEIN KINASE KINASE KINASE 20"/>
    <property type="match status" value="1"/>
</dbReference>
<keyword evidence="7" id="KW-1185">Reference proteome</keyword>
<gene>
    <name evidence="6" type="ORF">RirG_237570</name>
</gene>
<evidence type="ECO:0000313" key="7">
    <source>
        <dbReference type="Proteomes" id="UP000022910"/>
    </source>
</evidence>
<dbReference type="GO" id="GO:0004674">
    <property type="term" value="F:protein serine/threonine kinase activity"/>
    <property type="evidence" value="ECO:0007669"/>
    <property type="project" value="TreeGrafter"/>
</dbReference>
<dbReference type="SUPFAM" id="SSF56112">
    <property type="entry name" value="Protein kinase-like (PK-like)"/>
    <property type="match status" value="1"/>
</dbReference>
<comment type="caution">
    <text evidence="6">The sequence shown here is derived from an EMBL/GenBank/DDBJ whole genome shotgun (WGS) entry which is preliminary data.</text>
</comment>
<dbReference type="Gene3D" id="1.10.510.10">
    <property type="entry name" value="Transferase(Phosphotransferase) domain 1"/>
    <property type="match status" value="1"/>
</dbReference>
<evidence type="ECO:0000256" key="3">
    <source>
        <dbReference type="ARBA" id="ARBA00022777"/>
    </source>
</evidence>
<reference evidence="6 7" key="1">
    <citation type="submission" date="2014-02" db="EMBL/GenBank/DDBJ databases">
        <title>Single nucleus genome sequencing reveals high similarity among nuclei of an endomycorrhizal fungus.</title>
        <authorList>
            <person name="Lin K."/>
            <person name="Geurts R."/>
            <person name="Zhang Z."/>
            <person name="Limpens E."/>
            <person name="Saunders D.G."/>
            <person name="Mu D."/>
            <person name="Pang E."/>
            <person name="Cao H."/>
            <person name="Cha H."/>
            <person name="Lin T."/>
            <person name="Zhou Q."/>
            <person name="Shang Y."/>
            <person name="Li Y."/>
            <person name="Ivanov S."/>
            <person name="Sharma T."/>
            <person name="Velzen R.V."/>
            <person name="Ruijter N.D."/>
            <person name="Aanen D.K."/>
            <person name="Win J."/>
            <person name="Kamoun S."/>
            <person name="Bisseling T."/>
            <person name="Huang S."/>
        </authorList>
    </citation>
    <scope>NUCLEOTIDE SEQUENCE [LARGE SCALE GENOMIC DNA]</scope>
    <source>
        <strain evidence="7">DAOM197198w</strain>
    </source>
</reference>
<dbReference type="Pfam" id="PF07714">
    <property type="entry name" value="PK_Tyr_Ser-Thr"/>
    <property type="match status" value="1"/>
</dbReference>
<proteinExistence type="predicted"/>
<dbReference type="InterPro" id="IPR000719">
    <property type="entry name" value="Prot_kinase_dom"/>
</dbReference>
<sequence length="461" mass="53508">MDILNKTSTEKPRNLWKDNIVDDKYQRYVTISSIDSATKSEEIDDRIIYMDEIEKRKEAYGICGECNEPGTGERWCQSCNSKRFKESFKNWTSGNNNIDELIQYSQLNALIYTKCLEWIPFEKFQDVTYITRGGFGKIYSAKWPEGHIQYWDIENQEWIRNTDYKVALKIKSHLQIYFEGIVQCFGITQDPNTKDYAMVLYYCNDGNLRNYYLNKPENDTLKLYTLSIIAFGLLNIHNAERVHKDFHSGNILYSLSAYISDLGMCQPANAMSGKEGVYGVLPYMAPEVIRGYQYTKASDIYSFGIIMNEYLSEEIPFNNIPHDEYLAVEICKGFRPKISESIPELLASLIMKCWDANAENRPTAKELYQIIKKWDEEEVDSNSEIYSQMDEYKKIRENKLIKRSSENKPEIIKTHPQAIYTSRLLNFKNLPEPANSSDLLSSKIYSDASVTPVSECLECEI</sequence>
<dbReference type="EMBL" id="JEMT01028618">
    <property type="protein sequence ID" value="EXX54107.1"/>
    <property type="molecule type" value="Genomic_DNA"/>
</dbReference>
<dbReference type="InterPro" id="IPR051681">
    <property type="entry name" value="Ser/Thr_Kinases-Pseudokinases"/>
</dbReference>
<dbReference type="Proteomes" id="UP000022910">
    <property type="component" value="Unassembled WGS sequence"/>
</dbReference>